<gene>
    <name evidence="8 10" type="primary">mobA</name>
    <name evidence="10" type="ORF">ACG01O_06625</name>
</gene>
<feature type="domain" description="MobA-like NTP transferase" evidence="9">
    <location>
        <begin position="8"/>
        <end position="160"/>
    </location>
</feature>
<keyword evidence="4 8" id="KW-0547">Nucleotide-binding</keyword>
<evidence type="ECO:0000313" key="11">
    <source>
        <dbReference type="Proteomes" id="UP001606303"/>
    </source>
</evidence>
<keyword evidence="11" id="KW-1185">Reference proteome</keyword>
<dbReference type="InterPro" id="IPR025877">
    <property type="entry name" value="MobA-like_NTP_Trfase"/>
</dbReference>
<comment type="function">
    <text evidence="8">Transfers a GMP moiety from GTP to Mo-molybdopterin (Mo-MPT) cofactor (Moco or molybdenum cofactor) to form Mo-molybdopterin guanine dinucleotide (Mo-MGD) cofactor.</text>
</comment>
<keyword evidence="10" id="KW-0548">Nucleotidyltransferase</keyword>
<dbReference type="RefSeq" id="WP_394382674.1">
    <property type="nucleotide sequence ID" value="NZ_JBIGIB010000002.1"/>
</dbReference>
<keyword evidence="5 8" id="KW-0460">Magnesium</keyword>
<keyword evidence="2 8" id="KW-0808">Transferase</keyword>
<accession>A0ABW7GWC8</accession>
<comment type="cofactor">
    <cofactor evidence="8">
        <name>Mg(2+)</name>
        <dbReference type="ChEBI" id="CHEBI:18420"/>
    </cofactor>
</comment>
<dbReference type="HAMAP" id="MF_00316">
    <property type="entry name" value="MobA"/>
    <property type="match status" value="1"/>
</dbReference>
<evidence type="ECO:0000256" key="5">
    <source>
        <dbReference type="ARBA" id="ARBA00022842"/>
    </source>
</evidence>
<evidence type="ECO:0000256" key="2">
    <source>
        <dbReference type="ARBA" id="ARBA00022679"/>
    </source>
</evidence>
<comment type="caution">
    <text evidence="8">Lacks conserved residue(s) required for the propagation of feature annotation.</text>
</comment>
<feature type="binding site" evidence="8">
    <location>
        <position position="102"/>
    </location>
    <ligand>
        <name>GTP</name>
        <dbReference type="ChEBI" id="CHEBI:37565"/>
    </ligand>
</feature>
<dbReference type="Gene3D" id="3.90.550.10">
    <property type="entry name" value="Spore Coat Polysaccharide Biosynthesis Protein SpsA, Chain A"/>
    <property type="match status" value="1"/>
</dbReference>
<dbReference type="Pfam" id="PF12804">
    <property type="entry name" value="NTP_transf_3"/>
    <property type="match status" value="1"/>
</dbReference>
<keyword evidence="6 8" id="KW-0342">GTP-binding</keyword>
<evidence type="ECO:0000256" key="1">
    <source>
        <dbReference type="ARBA" id="ARBA00022490"/>
    </source>
</evidence>
<feature type="binding site" evidence="8">
    <location>
        <begin position="11"/>
        <end position="13"/>
    </location>
    <ligand>
        <name>GTP</name>
        <dbReference type="ChEBI" id="CHEBI:37565"/>
    </ligand>
</feature>
<organism evidence="10 11">
    <name type="scientific">Pelomonas baiyunensis</name>
    <dbReference type="NCBI Taxonomy" id="3299026"/>
    <lineage>
        <taxon>Bacteria</taxon>
        <taxon>Pseudomonadati</taxon>
        <taxon>Pseudomonadota</taxon>
        <taxon>Betaproteobacteria</taxon>
        <taxon>Burkholderiales</taxon>
        <taxon>Sphaerotilaceae</taxon>
        <taxon>Roseateles</taxon>
    </lineage>
</organism>
<protein>
    <recommendedName>
        <fullName evidence="8">Molybdenum cofactor guanylyltransferase</fullName>
        <shortName evidence="8">MoCo guanylyltransferase</shortName>
        <ecNumber evidence="8">2.7.7.77</ecNumber>
    </recommendedName>
    <alternativeName>
        <fullName evidence="8">GTP:molybdopterin guanylyltransferase</fullName>
    </alternativeName>
    <alternativeName>
        <fullName evidence="8">Mo-MPT guanylyltransferase</fullName>
    </alternativeName>
    <alternativeName>
        <fullName evidence="8">Molybdopterin guanylyltransferase</fullName>
    </alternativeName>
    <alternativeName>
        <fullName evidence="8">Molybdopterin-guanine dinucleotide synthase</fullName>
        <shortName evidence="8">MGD synthase</shortName>
    </alternativeName>
</protein>
<evidence type="ECO:0000259" key="9">
    <source>
        <dbReference type="Pfam" id="PF12804"/>
    </source>
</evidence>
<name>A0ABW7GWC8_9BURK</name>
<comment type="catalytic activity">
    <reaction evidence="8">
        <text>Mo-molybdopterin + GTP + H(+) = Mo-molybdopterin guanine dinucleotide + diphosphate</text>
        <dbReference type="Rhea" id="RHEA:34243"/>
        <dbReference type="ChEBI" id="CHEBI:15378"/>
        <dbReference type="ChEBI" id="CHEBI:33019"/>
        <dbReference type="ChEBI" id="CHEBI:37565"/>
        <dbReference type="ChEBI" id="CHEBI:71302"/>
        <dbReference type="ChEBI" id="CHEBI:71310"/>
        <dbReference type="EC" id="2.7.7.77"/>
    </reaction>
</comment>
<keyword evidence="7 8" id="KW-0501">Molybdenum cofactor biosynthesis</keyword>
<dbReference type="EC" id="2.7.7.77" evidence="8"/>
<feature type="binding site" evidence="8">
    <location>
        <position position="24"/>
    </location>
    <ligand>
        <name>GTP</name>
        <dbReference type="ChEBI" id="CHEBI:37565"/>
    </ligand>
</feature>
<evidence type="ECO:0000256" key="8">
    <source>
        <dbReference type="HAMAP-Rule" id="MF_00316"/>
    </source>
</evidence>
<feature type="binding site" evidence="8">
    <location>
        <position position="102"/>
    </location>
    <ligand>
        <name>Mg(2+)</name>
        <dbReference type="ChEBI" id="CHEBI:18420"/>
    </ligand>
</feature>
<comment type="caution">
    <text evidence="10">The sequence shown here is derived from an EMBL/GenBank/DDBJ whole genome shotgun (WGS) entry which is preliminary data.</text>
</comment>
<dbReference type="GO" id="GO:0061603">
    <property type="term" value="F:molybdenum cofactor guanylyltransferase activity"/>
    <property type="evidence" value="ECO:0007669"/>
    <property type="project" value="UniProtKB-EC"/>
</dbReference>
<dbReference type="InterPro" id="IPR013482">
    <property type="entry name" value="Molybde_CF_guanTrfase"/>
</dbReference>
<sequence>MTPAPIVGLVLAGGRGTRMGGVDKGLQPWHGRPLAAHVLDALAPQVQSLMVSANRHLDAYAALGVPVLPDPPAYAFAGPLAGMLAGLLAVPDDTWLLTVPCDSPQLPSDLAARLWAAALPHGLAFVQAEREHPTHALLHTRHRATLDAALAQGQHAVLRWMRSQPHGVAQFNAPGAFVNFNHLTDLHPPAHG</sequence>
<keyword evidence="1 8" id="KW-0963">Cytoplasm</keyword>
<evidence type="ECO:0000256" key="3">
    <source>
        <dbReference type="ARBA" id="ARBA00022723"/>
    </source>
</evidence>
<evidence type="ECO:0000313" key="10">
    <source>
        <dbReference type="EMBL" id="MFG6466274.1"/>
    </source>
</evidence>
<comment type="subunit">
    <text evidence="8">Monomer.</text>
</comment>
<dbReference type="CDD" id="cd02503">
    <property type="entry name" value="MobA"/>
    <property type="match status" value="1"/>
</dbReference>
<comment type="similarity">
    <text evidence="8">Belongs to the MobA family.</text>
</comment>
<evidence type="ECO:0000256" key="7">
    <source>
        <dbReference type="ARBA" id="ARBA00023150"/>
    </source>
</evidence>
<comment type="domain">
    <text evidence="8">The N-terminal domain determines nucleotide recognition and specific binding, while the C-terminal domain determines the specific binding to the target protein.</text>
</comment>
<proteinExistence type="inferred from homology"/>
<reference evidence="10 11" key="1">
    <citation type="submission" date="2024-08" db="EMBL/GenBank/DDBJ databases">
        <authorList>
            <person name="Lu H."/>
        </authorList>
    </citation>
    <scope>NUCLEOTIDE SEQUENCE [LARGE SCALE GENOMIC DNA]</scope>
    <source>
        <strain evidence="10 11">BYS87W</strain>
    </source>
</reference>
<dbReference type="InterPro" id="IPR029044">
    <property type="entry name" value="Nucleotide-diphossugar_trans"/>
</dbReference>
<keyword evidence="3 8" id="KW-0479">Metal-binding</keyword>
<comment type="subcellular location">
    <subcellularLocation>
        <location evidence="8">Cytoplasm</location>
    </subcellularLocation>
</comment>
<feature type="binding site" evidence="8">
    <location>
        <position position="70"/>
    </location>
    <ligand>
        <name>GTP</name>
        <dbReference type="ChEBI" id="CHEBI:37565"/>
    </ligand>
</feature>
<dbReference type="Proteomes" id="UP001606303">
    <property type="component" value="Unassembled WGS sequence"/>
</dbReference>
<dbReference type="EMBL" id="JBIGIB010000002">
    <property type="protein sequence ID" value="MFG6466274.1"/>
    <property type="molecule type" value="Genomic_DNA"/>
</dbReference>
<dbReference type="NCBIfam" id="TIGR02665">
    <property type="entry name" value="molyb_mobA"/>
    <property type="match status" value="1"/>
</dbReference>
<dbReference type="SUPFAM" id="SSF53448">
    <property type="entry name" value="Nucleotide-diphospho-sugar transferases"/>
    <property type="match status" value="1"/>
</dbReference>
<evidence type="ECO:0000256" key="6">
    <source>
        <dbReference type="ARBA" id="ARBA00023134"/>
    </source>
</evidence>
<evidence type="ECO:0000256" key="4">
    <source>
        <dbReference type="ARBA" id="ARBA00022741"/>
    </source>
</evidence>
<dbReference type="PANTHER" id="PTHR19136:SF81">
    <property type="entry name" value="MOLYBDENUM COFACTOR GUANYLYLTRANSFERASE"/>
    <property type="match status" value="1"/>
</dbReference>
<dbReference type="PANTHER" id="PTHR19136">
    <property type="entry name" value="MOLYBDENUM COFACTOR GUANYLYLTRANSFERASE"/>
    <property type="match status" value="1"/>
</dbReference>